<dbReference type="Proteomes" id="UP000193642">
    <property type="component" value="Unassembled WGS sequence"/>
</dbReference>
<accession>A0A1Y2CXS7</accession>
<organism evidence="2 3">
    <name type="scientific">Rhizoclosmatium globosum</name>
    <dbReference type="NCBI Taxonomy" id="329046"/>
    <lineage>
        <taxon>Eukaryota</taxon>
        <taxon>Fungi</taxon>
        <taxon>Fungi incertae sedis</taxon>
        <taxon>Chytridiomycota</taxon>
        <taxon>Chytridiomycota incertae sedis</taxon>
        <taxon>Chytridiomycetes</taxon>
        <taxon>Chytridiales</taxon>
        <taxon>Chytriomycetaceae</taxon>
        <taxon>Rhizoclosmatium</taxon>
    </lineage>
</organism>
<name>A0A1Y2CXS7_9FUNG</name>
<sequence length="719" mass="76558">MQKVPQHPQLTEPEQVANIPQTQEQPQVQQQLQNLPNEILPIAHNVSVLQCPPGQQQLQPHSQLHTLLQPVTQGQTVPEPHQEISQPQLHPLLQPIQQGIVAPQSNNPQIQADILSNLEQPPNVQTDGLTQFQSHAGSSIYQGHNQQQQAVGQNVQNIQSSYYLPPQLQMANFGSSHSSNSNQTQENYLLHQEIAQLKSMLNHVLTRVSLLEQNVASTFNSPSLSISDFYQSSCLPNPSDILMNTPTQTASMPPIVDNAVNLGNYFRPGNEANNSQLWQNTLQDYIQRSTVPVSTAVTAPSAVSMTPVCPSAVTSSSTVTATSALSITPEVTAPSAISMTPVISAPTSITASTSINAPSAISAPSAVSMTPVVSAPTSITASTSINAPSAISAPSAVTSSSTVTAPSALSITPEVTAPSAISMTPVISAPTSITASTSINAPSAIISAPTAVTSSSTVTDPLTSISALSTSNSQNITAATSAASFITFSQSILPNSISAAATVHNKSTTGIVSDLDTDLAVATNEYSGDLSINNILSQERNTQEQGNLKRKSDFVVTLSPPSRKKQSEADFSIEEDQSQSESNVQGFTLPEFQKKQLYTPNPLSSSRGELKSPSSTASLHTTMNVGKATPTRSLEGYIISKTKRDEIIKRKAEMRLQEGEMRSEGLSPKVGDSETDEKSGSNQFSVTKKGTPKLKNNDNNIEIQPEVMSRASRRLQPRK</sequence>
<feature type="compositionally biased region" description="Polar residues" evidence="1">
    <location>
        <begin position="596"/>
        <end position="624"/>
    </location>
</feature>
<evidence type="ECO:0000313" key="3">
    <source>
        <dbReference type="Proteomes" id="UP000193642"/>
    </source>
</evidence>
<comment type="caution">
    <text evidence="2">The sequence shown here is derived from an EMBL/GenBank/DDBJ whole genome shotgun (WGS) entry which is preliminary data.</text>
</comment>
<keyword evidence="3" id="KW-1185">Reference proteome</keyword>
<evidence type="ECO:0000256" key="1">
    <source>
        <dbReference type="SAM" id="MobiDB-lite"/>
    </source>
</evidence>
<feature type="region of interest" description="Disordered" evidence="1">
    <location>
        <begin position="541"/>
        <end position="628"/>
    </location>
</feature>
<proteinExistence type="predicted"/>
<dbReference type="AlphaFoldDB" id="A0A1Y2CXS7"/>
<gene>
    <name evidence="2" type="ORF">BCR33DRAFT_846758</name>
</gene>
<feature type="compositionally biased region" description="Basic and acidic residues" evidence="1">
    <location>
        <begin position="653"/>
        <end position="663"/>
    </location>
</feature>
<reference evidence="2 3" key="1">
    <citation type="submission" date="2016-07" db="EMBL/GenBank/DDBJ databases">
        <title>Pervasive Adenine N6-methylation of Active Genes in Fungi.</title>
        <authorList>
            <consortium name="DOE Joint Genome Institute"/>
            <person name="Mondo S.J."/>
            <person name="Dannebaum R.O."/>
            <person name="Kuo R.C."/>
            <person name="Labutti K."/>
            <person name="Haridas S."/>
            <person name="Kuo A."/>
            <person name="Salamov A."/>
            <person name="Ahrendt S.R."/>
            <person name="Lipzen A."/>
            <person name="Sullivan W."/>
            <person name="Andreopoulos W.B."/>
            <person name="Clum A."/>
            <person name="Lindquist E."/>
            <person name="Daum C."/>
            <person name="Ramamoorthy G.K."/>
            <person name="Gryganskyi A."/>
            <person name="Culley D."/>
            <person name="Magnuson J.K."/>
            <person name="James T.Y."/>
            <person name="O'Malley M.A."/>
            <person name="Stajich J.E."/>
            <person name="Spatafora J.W."/>
            <person name="Visel A."/>
            <person name="Grigoriev I.V."/>
        </authorList>
    </citation>
    <scope>NUCLEOTIDE SEQUENCE [LARGE SCALE GENOMIC DNA]</scope>
    <source>
        <strain evidence="2 3">JEL800</strain>
    </source>
</reference>
<evidence type="ECO:0000313" key="2">
    <source>
        <dbReference type="EMBL" id="ORY51135.1"/>
    </source>
</evidence>
<feature type="region of interest" description="Disordered" evidence="1">
    <location>
        <begin position="653"/>
        <end position="719"/>
    </location>
</feature>
<dbReference type="EMBL" id="MCGO01000006">
    <property type="protein sequence ID" value="ORY51135.1"/>
    <property type="molecule type" value="Genomic_DNA"/>
</dbReference>
<protein>
    <submittedName>
        <fullName evidence="2">Uncharacterized protein</fullName>
    </submittedName>
</protein>